<gene>
    <name evidence="2" type="ORF">EHS25_002747</name>
</gene>
<dbReference type="EMBL" id="RSCD01000015">
    <property type="protein sequence ID" value="RSH89081.1"/>
    <property type="molecule type" value="Genomic_DNA"/>
</dbReference>
<feature type="region of interest" description="Disordered" evidence="1">
    <location>
        <begin position="1"/>
        <end position="33"/>
    </location>
</feature>
<feature type="compositionally biased region" description="Basic residues" evidence="1">
    <location>
        <begin position="86"/>
        <end position="95"/>
    </location>
</feature>
<dbReference type="OrthoDB" id="2564644at2759"/>
<proteinExistence type="predicted"/>
<evidence type="ECO:0000256" key="1">
    <source>
        <dbReference type="SAM" id="MobiDB-lite"/>
    </source>
</evidence>
<comment type="caution">
    <text evidence="2">The sequence shown here is derived from an EMBL/GenBank/DDBJ whole genome shotgun (WGS) entry which is preliminary data.</text>
</comment>
<organism evidence="2 3">
    <name type="scientific">Saitozyma podzolica</name>
    <dbReference type="NCBI Taxonomy" id="1890683"/>
    <lineage>
        <taxon>Eukaryota</taxon>
        <taxon>Fungi</taxon>
        <taxon>Dikarya</taxon>
        <taxon>Basidiomycota</taxon>
        <taxon>Agaricomycotina</taxon>
        <taxon>Tremellomycetes</taxon>
        <taxon>Tremellales</taxon>
        <taxon>Trimorphomycetaceae</taxon>
        <taxon>Saitozyma</taxon>
    </lineage>
</organism>
<dbReference type="SUPFAM" id="SSF54928">
    <property type="entry name" value="RNA-binding domain, RBD"/>
    <property type="match status" value="1"/>
</dbReference>
<feature type="compositionally biased region" description="Basic residues" evidence="1">
    <location>
        <begin position="18"/>
        <end position="32"/>
    </location>
</feature>
<evidence type="ECO:0000313" key="3">
    <source>
        <dbReference type="Proteomes" id="UP000279259"/>
    </source>
</evidence>
<feature type="compositionally biased region" description="Basic and acidic residues" evidence="1">
    <location>
        <begin position="1"/>
        <end position="17"/>
    </location>
</feature>
<sequence>MSRFERKPNLEELEARPRSHHAKQRPAHRHRPIGSVRFGLSEEFRRREIMATRMYDDRFGRPIKSPTRLSRSSQWYHHLPLNATPHPKRRRHSTPRRSSAPARARCNRITISNIPPDVSAEQVRDAMQSLIGPVTAVRLSGGVADIEFLHWDGWRAFREFDGRTVDNL</sequence>
<evidence type="ECO:0000313" key="2">
    <source>
        <dbReference type="EMBL" id="RSH89081.1"/>
    </source>
</evidence>
<feature type="region of interest" description="Disordered" evidence="1">
    <location>
        <begin position="66"/>
        <end position="103"/>
    </location>
</feature>
<evidence type="ECO:0008006" key="4">
    <source>
        <dbReference type="Google" id="ProtNLM"/>
    </source>
</evidence>
<name>A0A427YD46_9TREE</name>
<keyword evidence="3" id="KW-1185">Reference proteome</keyword>
<dbReference type="AlphaFoldDB" id="A0A427YD46"/>
<accession>A0A427YD46</accession>
<reference evidence="2 3" key="1">
    <citation type="submission" date="2018-11" db="EMBL/GenBank/DDBJ databases">
        <title>Genome sequence of Saitozyma podzolica DSM 27192.</title>
        <authorList>
            <person name="Aliyu H."/>
            <person name="Gorte O."/>
            <person name="Ochsenreither K."/>
        </authorList>
    </citation>
    <scope>NUCLEOTIDE SEQUENCE [LARGE SCALE GENOMIC DNA]</scope>
    <source>
        <strain evidence="2 3">DSM 27192</strain>
    </source>
</reference>
<dbReference type="Proteomes" id="UP000279259">
    <property type="component" value="Unassembled WGS sequence"/>
</dbReference>
<dbReference type="GO" id="GO:0003676">
    <property type="term" value="F:nucleic acid binding"/>
    <property type="evidence" value="ECO:0007669"/>
    <property type="project" value="InterPro"/>
</dbReference>
<dbReference type="InterPro" id="IPR035979">
    <property type="entry name" value="RBD_domain_sf"/>
</dbReference>
<protein>
    <recommendedName>
        <fullName evidence="4">RRM domain-containing protein</fullName>
    </recommendedName>
</protein>